<dbReference type="GO" id="GO:0008146">
    <property type="term" value="F:sulfotransferase activity"/>
    <property type="evidence" value="ECO:0007669"/>
    <property type="project" value="InterPro"/>
</dbReference>
<evidence type="ECO:0000256" key="3">
    <source>
        <dbReference type="ARBA" id="ARBA00022692"/>
    </source>
</evidence>
<organism evidence="8">
    <name type="scientific">Candidatus Kentrum sp. FW</name>
    <dbReference type="NCBI Taxonomy" id="2126338"/>
    <lineage>
        <taxon>Bacteria</taxon>
        <taxon>Pseudomonadati</taxon>
        <taxon>Pseudomonadota</taxon>
        <taxon>Gammaproteobacteria</taxon>
        <taxon>Candidatus Kentrum</taxon>
    </lineage>
</organism>
<keyword evidence="2 8" id="KW-0808">Transferase</keyword>
<dbReference type="PANTHER" id="PTHR12137">
    <property type="entry name" value="CARBOHYDRATE SULFOTRANSFERASE"/>
    <property type="match status" value="1"/>
</dbReference>
<keyword evidence="3" id="KW-0812">Transmembrane</keyword>
<evidence type="ECO:0000256" key="5">
    <source>
        <dbReference type="ARBA" id="ARBA00023034"/>
    </source>
</evidence>
<keyword evidence="4" id="KW-1133">Transmembrane helix</keyword>
<dbReference type="GO" id="GO:0016020">
    <property type="term" value="C:membrane"/>
    <property type="evidence" value="ECO:0007669"/>
    <property type="project" value="InterPro"/>
</dbReference>
<dbReference type="Gene3D" id="3.40.50.300">
    <property type="entry name" value="P-loop containing nucleotide triphosphate hydrolases"/>
    <property type="match status" value="1"/>
</dbReference>
<evidence type="ECO:0000313" key="8">
    <source>
        <dbReference type="EMBL" id="VFJ75060.1"/>
    </source>
</evidence>
<comment type="subcellular location">
    <subcellularLocation>
        <location evidence="1">Golgi apparatus membrane</location>
        <topology evidence="1">Single-pass type II membrane protein</topology>
    </subcellularLocation>
</comment>
<dbReference type="SUPFAM" id="SSF52540">
    <property type="entry name" value="P-loop containing nucleoside triphosphate hydrolases"/>
    <property type="match status" value="1"/>
</dbReference>
<reference evidence="8" key="1">
    <citation type="submission" date="2019-02" db="EMBL/GenBank/DDBJ databases">
        <authorList>
            <person name="Gruber-Vodicka R. H."/>
            <person name="Seah K. B. B."/>
        </authorList>
    </citation>
    <scope>NUCLEOTIDE SEQUENCE</scope>
    <source>
        <strain evidence="8">BECK_BZ131</strain>
    </source>
</reference>
<dbReference type="InterPro" id="IPR005331">
    <property type="entry name" value="Sulfotransferase"/>
</dbReference>
<keyword evidence="5" id="KW-0333">Golgi apparatus</keyword>
<dbReference type="InterPro" id="IPR018011">
    <property type="entry name" value="Carb_sulfotrans_8-10"/>
</dbReference>
<dbReference type="InterPro" id="IPR027417">
    <property type="entry name" value="P-loop_NTPase"/>
</dbReference>
<dbReference type="Pfam" id="PF03567">
    <property type="entry name" value="Sulfotransfer_2"/>
    <property type="match status" value="1"/>
</dbReference>
<dbReference type="GO" id="GO:0016051">
    <property type="term" value="P:carbohydrate biosynthetic process"/>
    <property type="evidence" value="ECO:0007669"/>
    <property type="project" value="InterPro"/>
</dbReference>
<evidence type="ECO:0000256" key="1">
    <source>
        <dbReference type="ARBA" id="ARBA00004323"/>
    </source>
</evidence>
<evidence type="ECO:0000256" key="4">
    <source>
        <dbReference type="ARBA" id="ARBA00022989"/>
    </source>
</evidence>
<proteinExistence type="predicted"/>
<evidence type="ECO:0000256" key="6">
    <source>
        <dbReference type="ARBA" id="ARBA00023136"/>
    </source>
</evidence>
<evidence type="ECO:0000256" key="2">
    <source>
        <dbReference type="ARBA" id="ARBA00022679"/>
    </source>
</evidence>
<sequence>MSSIPLFGGKWKTPDPMHDNETGERIAVFISIPKNASQSIIKILKLGENRDEENTASLVVHENHQRARILNQKFDLNNLFVFCFARNPYDRCVSWYRYHKNIEPYRSLSFYSWVMSEMPHHWTVQNRTDYASEGITPLLQCNFLEHYKVDFIGKLEDFPRDMEVIIERLNLICEEKKLKYRFRYVNKRINRSKRATDFTRYYNPETEEMVYALLEKDFLHFGYDRCRITGK</sequence>
<keyword evidence="6" id="KW-0472">Membrane</keyword>
<dbReference type="PANTHER" id="PTHR12137:SF54">
    <property type="entry name" value="CARBOHYDRATE SULFOTRANSFERASE"/>
    <property type="match status" value="1"/>
</dbReference>
<keyword evidence="7" id="KW-0325">Glycoprotein</keyword>
<evidence type="ECO:0000256" key="7">
    <source>
        <dbReference type="ARBA" id="ARBA00023180"/>
    </source>
</evidence>
<accession>A0A450TZ19</accession>
<gene>
    <name evidence="8" type="ORF">BECKFW1821C_GA0114237_106812</name>
</gene>
<name>A0A450TZ19_9GAMM</name>
<dbReference type="EMBL" id="CAADFE010000068">
    <property type="protein sequence ID" value="VFJ75060.1"/>
    <property type="molecule type" value="Genomic_DNA"/>
</dbReference>
<dbReference type="AlphaFoldDB" id="A0A450TZ19"/>
<protein>
    <submittedName>
        <fullName evidence="8">Sulfotransferase family protein</fullName>
    </submittedName>
</protein>